<dbReference type="GO" id="GO:0006635">
    <property type="term" value="P:fatty acid beta-oxidation"/>
    <property type="evidence" value="ECO:0007669"/>
    <property type="project" value="TreeGrafter"/>
</dbReference>
<dbReference type="PANTHER" id="PTHR18919">
    <property type="entry name" value="ACETYL-COA C-ACYLTRANSFERASE"/>
    <property type="match status" value="1"/>
</dbReference>
<dbReference type="GO" id="GO:0003985">
    <property type="term" value="F:acetyl-CoA C-acetyltransferase activity"/>
    <property type="evidence" value="ECO:0007669"/>
    <property type="project" value="TreeGrafter"/>
</dbReference>
<dbReference type="EMBL" id="CAJPIZ010031103">
    <property type="protein sequence ID" value="CAG2120045.1"/>
    <property type="molecule type" value="Genomic_DNA"/>
</dbReference>
<dbReference type="InterPro" id="IPR020616">
    <property type="entry name" value="Thiolase_N"/>
</dbReference>
<dbReference type="PANTHER" id="PTHR18919:SF107">
    <property type="entry name" value="ACETYL-COA ACETYLTRANSFERASE, CYTOSOLIC"/>
    <property type="match status" value="1"/>
</dbReference>
<keyword evidence="2" id="KW-0808">Transferase</keyword>
<gene>
    <name evidence="5" type="ORF">OSB1V03_LOCUS19992</name>
</gene>
<keyword evidence="3" id="KW-0012">Acyltransferase</keyword>
<evidence type="ECO:0000256" key="3">
    <source>
        <dbReference type="ARBA" id="ARBA00023315"/>
    </source>
</evidence>
<keyword evidence="6" id="KW-1185">Reference proteome</keyword>
<dbReference type="InterPro" id="IPR016039">
    <property type="entry name" value="Thiolase-like"/>
</dbReference>
<proteinExistence type="inferred from homology"/>
<sequence>MVDNISGVPVLSTDTDNCAIYGKYSLRRHHIPVHHHSCERHYSLSINTQQTVLEFKDIPFNTTQTECITSVFIVGAKRTPFGAYGGALRDVSAIDLGIVASKAALQAANVKPELVDSVTAGCVTQVSSNEGPMIARSVGLKSGVPLP</sequence>
<evidence type="ECO:0000256" key="2">
    <source>
        <dbReference type="ARBA" id="ARBA00022679"/>
    </source>
</evidence>
<dbReference type="OrthoDB" id="5404651at2759"/>
<protein>
    <recommendedName>
        <fullName evidence="4">Thiolase N-terminal domain-containing protein</fullName>
    </recommendedName>
</protein>
<feature type="domain" description="Thiolase N-terminal" evidence="4">
    <location>
        <begin position="71"/>
        <end position="145"/>
    </location>
</feature>
<evidence type="ECO:0000259" key="4">
    <source>
        <dbReference type="Pfam" id="PF00108"/>
    </source>
</evidence>
<dbReference type="EMBL" id="OC885678">
    <property type="protein sequence ID" value="CAD7644299.1"/>
    <property type="molecule type" value="Genomic_DNA"/>
</dbReference>
<evidence type="ECO:0000256" key="1">
    <source>
        <dbReference type="ARBA" id="ARBA00010982"/>
    </source>
</evidence>
<evidence type="ECO:0000313" key="6">
    <source>
        <dbReference type="Proteomes" id="UP000759131"/>
    </source>
</evidence>
<name>A0A7R9LM93_9ACAR</name>
<reference evidence="5" key="1">
    <citation type="submission" date="2020-11" db="EMBL/GenBank/DDBJ databases">
        <authorList>
            <person name="Tran Van P."/>
        </authorList>
    </citation>
    <scope>NUCLEOTIDE SEQUENCE</scope>
</reference>
<dbReference type="SUPFAM" id="SSF53901">
    <property type="entry name" value="Thiolase-like"/>
    <property type="match status" value="1"/>
</dbReference>
<dbReference type="Proteomes" id="UP000759131">
    <property type="component" value="Unassembled WGS sequence"/>
</dbReference>
<dbReference type="GO" id="GO:0005739">
    <property type="term" value="C:mitochondrion"/>
    <property type="evidence" value="ECO:0007669"/>
    <property type="project" value="TreeGrafter"/>
</dbReference>
<feature type="non-terminal residue" evidence="5">
    <location>
        <position position="1"/>
    </location>
</feature>
<accession>A0A7R9LM93</accession>
<dbReference type="Pfam" id="PF00108">
    <property type="entry name" value="Thiolase_N"/>
    <property type="match status" value="1"/>
</dbReference>
<comment type="similarity">
    <text evidence="1">Belongs to the thiolase-like superfamily. Thiolase family.</text>
</comment>
<evidence type="ECO:0000313" key="5">
    <source>
        <dbReference type="EMBL" id="CAD7644299.1"/>
    </source>
</evidence>
<organism evidence="5">
    <name type="scientific">Medioppia subpectinata</name>
    <dbReference type="NCBI Taxonomy" id="1979941"/>
    <lineage>
        <taxon>Eukaryota</taxon>
        <taxon>Metazoa</taxon>
        <taxon>Ecdysozoa</taxon>
        <taxon>Arthropoda</taxon>
        <taxon>Chelicerata</taxon>
        <taxon>Arachnida</taxon>
        <taxon>Acari</taxon>
        <taxon>Acariformes</taxon>
        <taxon>Sarcoptiformes</taxon>
        <taxon>Oribatida</taxon>
        <taxon>Brachypylina</taxon>
        <taxon>Oppioidea</taxon>
        <taxon>Oppiidae</taxon>
        <taxon>Medioppia</taxon>
    </lineage>
</organism>
<dbReference type="Gene3D" id="3.40.47.10">
    <property type="match status" value="1"/>
</dbReference>
<dbReference type="AlphaFoldDB" id="A0A7R9LM93"/>